<evidence type="ECO:0000313" key="2">
    <source>
        <dbReference type="WBParaSite" id="TMUE_3000011905.1"/>
    </source>
</evidence>
<accession>A0A5S6QXC0</accession>
<name>A0A5S6QXC0_TRIMR</name>
<reference evidence="2" key="1">
    <citation type="submission" date="2019-12" db="UniProtKB">
        <authorList>
            <consortium name="WormBaseParasite"/>
        </authorList>
    </citation>
    <scope>IDENTIFICATION</scope>
</reference>
<dbReference type="AlphaFoldDB" id="A0A5S6QXC0"/>
<dbReference type="Proteomes" id="UP000046395">
    <property type="component" value="Unassembled WGS sequence"/>
</dbReference>
<protein>
    <submittedName>
        <fullName evidence="2">Uncharacterized protein</fullName>
    </submittedName>
</protein>
<dbReference type="WBParaSite" id="TMUE_3000011905.1">
    <property type="protein sequence ID" value="TMUE_3000011905.1"/>
    <property type="gene ID" value="WBGene00291029"/>
</dbReference>
<proteinExistence type="predicted"/>
<keyword evidence="1" id="KW-1185">Reference proteome</keyword>
<evidence type="ECO:0000313" key="1">
    <source>
        <dbReference type="Proteomes" id="UP000046395"/>
    </source>
</evidence>
<sequence length="67" mass="7574">MDDLAPFSTYKSSIESFLAPPHGPWSAVQTGETDLLDMKWGRLSRQLRISIFEYENGTLQLVISKSL</sequence>
<organism evidence="1 2">
    <name type="scientific">Trichuris muris</name>
    <name type="common">Mouse whipworm</name>
    <dbReference type="NCBI Taxonomy" id="70415"/>
    <lineage>
        <taxon>Eukaryota</taxon>
        <taxon>Metazoa</taxon>
        <taxon>Ecdysozoa</taxon>
        <taxon>Nematoda</taxon>
        <taxon>Enoplea</taxon>
        <taxon>Dorylaimia</taxon>
        <taxon>Trichinellida</taxon>
        <taxon>Trichuridae</taxon>
        <taxon>Trichuris</taxon>
    </lineage>
</organism>